<dbReference type="PROSITE" id="PS51819">
    <property type="entry name" value="VOC"/>
    <property type="match status" value="1"/>
</dbReference>
<evidence type="ECO:0000313" key="3">
    <source>
        <dbReference type="Proteomes" id="UP000614410"/>
    </source>
</evidence>
<sequence length="123" mass="13579">MDWKIELIFVPVTDVDVAKDFYANKAGFHVDHDVQVSDDLRFVQLTPPGSACSIAFGTGITTMEPGKQHGIQVVVEDAEAARQALRDKGVEASDVDPQPWGLFVTFNDPDGNRWVLQQLPKRG</sequence>
<dbReference type="SUPFAM" id="SSF54593">
    <property type="entry name" value="Glyoxalase/Bleomycin resistance protein/Dihydroxybiphenyl dioxygenase"/>
    <property type="match status" value="1"/>
</dbReference>
<dbReference type="AlphaFoldDB" id="A0A934KGZ1"/>
<accession>A0A934KGZ1</accession>
<dbReference type="Gene3D" id="3.10.180.10">
    <property type="entry name" value="2,3-Dihydroxybiphenyl 1,2-Dioxygenase, domain 1"/>
    <property type="match status" value="1"/>
</dbReference>
<dbReference type="InterPro" id="IPR037523">
    <property type="entry name" value="VOC_core"/>
</dbReference>
<dbReference type="Pfam" id="PF00903">
    <property type="entry name" value="Glyoxalase"/>
    <property type="match status" value="1"/>
</dbReference>
<proteinExistence type="predicted"/>
<dbReference type="InterPro" id="IPR029068">
    <property type="entry name" value="Glyas_Bleomycin-R_OHBP_Dase"/>
</dbReference>
<dbReference type="PANTHER" id="PTHR36437">
    <property type="entry name" value="GLYOXALASE/BLEOMYCIN RESISTANCE PROTEIN/DIOXYGENASE"/>
    <property type="match status" value="1"/>
</dbReference>
<comment type="caution">
    <text evidence="2">The sequence shown here is derived from an EMBL/GenBank/DDBJ whole genome shotgun (WGS) entry which is preliminary data.</text>
</comment>
<reference evidence="2 3" key="1">
    <citation type="submission" date="2020-10" db="EMBL/GenBank/DDBJ databases">
        <title>Ca. Dormibacterota MAGs.</title>
        <authorList>
            <person name="Montgomery K."/>
        </authorList>
    </citation>
    <scope>NUCLEOTIDE SEQUENCE [LARGE SCALE GENOMIC DNA]</scope>
    <source>
        <strain evidence="2">Mitchell_Peninsula_5</strain>
    </source>
</reference>
<dbReference type="EMBL" id="JAEKNN010000019">
    <property type="protein sequence ID" value="MBJ7608566.1"/>
    <property type="molecule type" value="Genomic_DNA"/>
</dbReference>
<evidence type="ECO:0000313" key="2">
    <source>
        <dbReference type="EMBL" id="MBJ7608566.1"/>
    </source>
</evidence>
<protein>
    <submittedName>
        <fullName evidence="2">VOC family protein</fullName>
    </submittedName>
</protein>
<name>A0A934KGZ1_9BACT</name>
<dbReference type="PANTHER" id="PTHR36437:SF2">
    <property type="entry name" value="GLYOXALASE_BLEOMYCIN RESISTANCE PROTEIN_DIOXYGENASE"/>
    <property type="match status" value="1"/>
</dbReference>
<organism evidence="2 3">
    <name type="scientific">Candidatus Amunia macphersoniae</name>
    <dbReference type="NCBI Taxonomy" id="3127014"/>
    <lineage>
        <taxon>Bacteria</taxon>
        <taxon>Bacillati</taxon>
        <taxon>Candidatus Dormiibacterota</taxon>
        <taxon>Candidatus Dormibacteria</taxon>
        <taxon>Candidatus Aeolococcales</taxon>
        <taxon>Candidatus Aeolococcaceae</taxon>
        <taxon>Candidatus Amunia</taxon>
    </lineage>
</organism>
<dbReference type="Proteomes" id="UP000614410">
    <property type="component" value="Unassembled WGS sequence"/>
</dbReference>
<feature type="domain" description="VOC" evidence="1">
    <location>
        <begin position="4"/>
        <end position="119"/>
    </location>
</feature>
<gene>
    <name evidence="2" type="ORF">JF887_03920</name>
</gene>
<dbReference type="InterPro" id="IPR004360">
    <property type="entry name" value="Glyas_Fos-R_dOase_dom"/>
</dbReference>
<evidence type="ECO:0000259" key="1">
    <source>
        <dbReference type="PROSITE" id="PS51819"/>
    </source>
</evidence>